<keyword evidence="2" id="KW-0611">Plant defense</keyword>
<feature type="domain" description="NB-ARC" evidence="4">
    <location>
        <begin position="169"/>
        <end position="327"/>
    </location>
</feature>
<reference evidence="6" key="1">
    <citation type="submission" date="2015-06" db="UniProtKB">
        <authorList>
            <consortium name="EnsemblPlants"/>
        </authorList>
    </citation>
    <scope>IDENTIFICATION</scope>
</reference>
<dbReference type="GO" id="GO:0098542">
    <property type="term" value="P:defense response to other organism"/>
    <property type="evidence" value="ECO:0007669"/>
    <property type="project" value="TreeGrafter"/>
</dbReference>
<dbReference type="Gene3D" id="1.10.8.430">
    <property type="entry name" value="Helical domain of apoptotic protease-activating factors"/>
    <property type="match status" value="1"/>
</dbReference>
<dbReference type="SUPFAM" id="SSF52047">
    <property type="entry name" value="RNI-like"/>
    <property type="match status" value="1"/>
</dbReference>
<accession>I1NMX3</accession>
<reference evidence="6 7" key="2">
    <citation type="submission" date="2018-04" db="EMBL/GenBank/DDBJ databases">
        <title>OglaRS2 (Oryza glaberrima Reference Sequence Version 2).</title>
        <authorList>
            <person name="Zhang J."/>
            <person name="Kudrna D."/>
            <person name="Lee S."/>
            <person name="Talag J."/>
            <person name="Rajasekar S."/>
            <person name="Wing R.A."/>
        </authorList>
    </citation>
    <scope>NUCLEOTIDE SEQUENCE [LARGE SCALE GENOMIC DNA]</scope>
    <source>
        <strain evidence="6 7">cv. IRGC 96717</strain>
    </source>
</reference>
<dbReference type="SUPFAM" id="SSF52540">
    <property type="entry name" value="P-loop containing nucleoside triphosphate hydrolases"/>
    <property type="match status" value="1"/>
</dbReference>
<dbReference type="AlphaFoldDB" id="I1NMX3"/>
<keyword evidence="7" id="KW-1185">Reference proteome</keyword>
<evidence type="ECO:0000256" key="3">
    <source>
        <dbReference type="SAM" id="MobiDB-lite"/>
    </source>
</evidence>
<protein>
    <submittedName>
        <fullName evidence="6">Uncharacterized protein</fullName>
    </submittedName>
</protein>
<proteinExistence type="predicted"/>
<dbReference type="EnsemblPlants" id="ORGLA01G0121300.1">
    <property type="protein sequence ID" value="ORGLA01G0121300.1"/>
    <property type="gene ID" value="ORGLA01G0121300"/>
</dbReference>
<dbReference type="Gene3D" id="3.40.50.300">
    <property type="entry name" value="P-loop containing nucleotide triphosphate hydrolases"/>
    <property type="match status" value="1"/>
</dbReference>
<evidence type="ECO:0000256" key="2">
    <source>
        <dbReference type="ARBA" id="ARBA00022821"/>
    </source>
</evidence>
<feature type="compositionally biased region" description="Low complexity" evidence="3">
    <location>
        <begin position="122"/>
        <end position="137"/>
    </location>
</feature>
<dbReference type="Proteomes" id="UP000007306">
    <property type="component" value="Chromosome 1"/>
</dbReference>
<dbReference type="GO" id="GO:0043531">
    <property type="term" value="F:ADP binding"/>
    <property type="evidence" value="ECO:0007669"/>
    <property type="project" value="InterPro"/>
</dbReference>
<name>I1NMX3_ORYGL</name>
<dbReference type="Pfam" id="PF00931">
    <property type="entry name" value="NB-ARC"/>
    <property type="match status" value="1"/>
</dbReference>
<organism evidence="6 7">
    <name type="scientific">Oryza glaberrima</name>
    <name type="common">African rice</name>
    <dbReference type="NCBI Taxonomy" id="4538"/>
    <lineage>
        <taxon>Eukaryota</taxon>
        <taxon>Viridiplantae</taxon>
        <taxon>Streptophyta</taxon>
        <taxon>Embryophyta</taxon>
        <taxon>Tracheophyta</taxon>
        <taxon>Spermatophyta</taxon>
        <taxon>Magnoliopsida</taxon>
        <taxon>Liliopsida</taxon>
        <taxon>Poales</taxon>
        <taxon>Poaceae</taxon>
        <taxon>BOP clade</taxon>
        <taxon>Oryzoideae</taxon>
        <taxon>Oryzeae</taxon>
        <taxon>Oryzinae</taxon>
        <taxon>Oryza</taxon>
    </lineage>
</organism>
<dbReference type="PANTHER" id="PTHR23155">
    <property type="entry name" value="DISEASE RESISTANCE PROTEIN RP"/>
    <property type="match status" value="1"/>
</dbReference>
<evidence type="ECO:0000259" key="5">
    <source>
        <dbReference type="Pfam" id="PF23598"/>
    </source>
</evidence>
<evidence type="ECO:0000259" key="4">
    <source>
        <dbReference type="Pfam" id="PF00931"/>
    </source>
</evidence>
<feature type="domain" description="Disease resistance R13L4/SHOC-2-like LRR" evidence="5">
    <location>
        <begin position="477"/>
        <end position="841"/>
    </location>
</feature>
<dbReference type="OMA" id="ECRFRNS"/>
<dbReference type="HOGENOM" id="CLU_000837_25_0_1"/>
<dbReference type="InterPro" id="IPR042197">
    <property type="entry name" value="Apaf_helical"/>
</dbReference>
<dbReference type="InterPro" id="IPR044974">
    <property type="entry name" value="Disease_R_plants"/>
</dbReference>
<dbReference type="PANTHER" id="PTHR23155:SF1181">
    <property type="entry name" value="OS08G0170200 PROTEIN"/>
    <property type="match status" value="1"/>
</dbReference>
<dbReference type="eggNOG" id="KOG4658">
    <property type="taxonomic scope" value="Eukaryota"/>
</dbReference>
<feature type="region of interest" description="Disordered" evidence="3">
    <location>
        <begin position="117"/>
        <end position="137"/>
    </location>
</feature>
<evidence type="ECO:0000313" key="6">
    <source>
        <dbReference type="EnsemblPlants" id="ORGLA01G0121300.1"/>
    </source>
</evidence>
<keyword evidence="1" id="KW-0677">Repeat</keyword>
<dbReference type="PRINTS" id="PR00364">
    <property type="entry name" value="DISEASERSIST"/>
</dbReference>
<dbReference type="InterPro" id="IPR027417">
    <property type="entry name" value="P-loop_NTPase"/>
</dbReference>
<evidence type="ECO:0000313" key="7">
    <source>
        <dbReference type="Proteomes" id="UP000007306"/>
    </source>
</evidence>
<dbReference type="Gramene" id="ORGLA01G0121300.1">
    <property type="protein sequence ID" value="ORGLA01G0121300.1"/>
    <property type="gene ID" value="ORGLA01G0121300"/>
</dbReference>
<dbReference type="Gene3D" id="3.80.10.10">
    <property type="entry name" value="Ribonuclease Inhibitor"/>
    <property type="match status" value="1"/>
</dbReference>
<sequence>METAMAATCSALSSLGDIMLVVREEEEETREGGAVELLAAELTAVHAALRDDYLADVPPARLDEQAKAWSGHARELACDVHDAVDAALLARRADGSPDAAPAATVKALLERAADLSRRRPRPTAAVDPRRPAAAVDAGPPATEIVGLDAAKDDLIKKLCDDVDGDEQSEQRLKTVSIVGAAGLGKTTLAKMVYDTLRPRFDCGAFVSVSAINPDMSMVFMRMLRQLDDDDKHESVGGEEPSVSGEAQLVDQLSKFLRDRRYVQYLIVIDDLWDKPSWEMIKHALVENYCGSRIITTTRNFSVADQAGMPYELKPLSAENSKILFLQRIFGHDNKICLDDEFAEVADKILKKCDGVPITILALASLLAGKIGDKKEWYKVHNSIGSTLENSADVKNMRMTISVGYYCLPANLRACLLYLSIFPEDYEVSSLSSEENFVTILNDEQQTCSSNKGCRLSIRGSKASVDTTNQATMMSMLQARSLSVFSPAIGSINLSEFKVLRVLDLEGCDISQSHHVLNDHLGSLIHLRYLGLRNTRITELTEDVGKLQFLQTLDLADKRVKELPATVFRLGKLMCLRVEFQTRIPSGIGNLVSLEELSDISTRDSPDLVNELRNLTKLRVLKITLRQPTQSTEEALVESLRNLRKLQDLHIYAASGNGHKRLLDLLQDGSWTPPPRLRSFSAEATYISCSPLRLLPAWIAASVMPRLAVLLIQVRELRQVDIDALGKLPVLRTLRVEPYEMKEMIVIGRDAFPCLKECRFRNSDLGPVIQRGAMPRLRIIEFCFGVRQTKDLGNGFDFGLANLGCLEEATVYINCKEATEPEAEEAEEAVKHAADTHPNHANFDMNTYGEELMRFDD</sequence>
<dbReference type="InterPro" id="IPR032675">
    <property type="entry name" value="LRR_dom_sf"/>
</dbReference>
<dbReference type="Pfam" id="PF23598">
    <property type="entry name" value="LRR_14"/>
    <property type="match status" value="1"/>
</dbReference>
<dbReference type="InterPro" id="IPR002182">
    <property type="entry name" value="NB-ARC"/>
</dbReference>
<evidence type="ECO:0000256" key="1">
    <source>
        <dbReference type="ARBA" id="ARBA00022737"/>
    </source>
</evidence>
<dbReference type="Gene3D" id="1.20.5.4130">
    <property type="match status" value="1"/>
</dbReference>
<dbReference type="InterPro" id="IPR055414">
    <property type="entry name" value="LRR_R13L4/SHOC2-like"/>
</dbReference>